<sequence>MFPGGINVLSLFSGISDAEVTFYCLGIPLKIDAQELNGDRLEQLMSRFGRFDLVVGGIQCNNLTGINKYHRDELEDLFQQSSEGHNGYNPDKENDQHGISSNDVSRLEPVSQYNQSAGGENNLSGDAYHPQHEISDNLS</sequence>
<evidence type="ECO:0000256" key="1">
    <source>
        <dbReference type="SAM" id="MobiDB-lite"/>
    </source>
</evidence>
<name>A0A6A2YA86_HIBSY</name>
<evidence type="ECO:0000313" key="3">
    <source>
        <dbReference type="Proteomes" id="UP000436088"/>
    </source>
</evidence>
<keyword evidence="3" id="KW-1185">Reference proteome</keyword>
<dbReference type="GO" id="GO:0005634">
    <property type="term" value="C:nucleus"/>
    <property type="evidence" value="ECO:0007669"/>
    <property type="project" value="TreeGrafter"/>
</dbReference>
<protein>
    <submittedName>
        <fullName evidence="2">Uncharacterized protein</fullName>
    </submittedName>
</protein>
<dbReference type="InterPro" id="IPR050390">
    <property type="entry name" value="C5-Methyltransferase"/>
</dbReference>
<dbReference type="PANTHER" id="PTHR23068:SF25">
    <property type="entry name" value="DNA (CYTOSINE-5)-METHYLTRANSFERASE DRM2"/>
    <property type="match status" value="1"/>
</dbReference>
<dbReference type="PANTHER" id="PTHR23068">
    <property type="entry name" value="DNA CYTOSINE-5- -METHYLTRANSFERASE 3-RELATED"/>
    <property type="match status" value="1"/>
</dbReference>
<reference evidence="2" key="1">
    <citation type="submission" date="2019-09" db="EMBL/GenBank/DDBJ databases">
        <title>Draft genome information of white flower Hibiscus syriacus.</title>
        <authorList>
            <person name="Kim Y.-M."/>
        </authorList>
    </citation>
    <scope>NUCLEOTIDE SEQUENCE [LARGE SCALE GENOMIC DNA]</scope>
    <source>
        <strain evidence="2">YM2019G1</strain>
    </source>
</reference>
<dbReference type="AlphaFoldDB" id="A0A6A2YA86"/>
<feature type="compositionally biased region" description="Polar residues" evidence="1">
    <location>
        <begin position="111"/>
        <end position="124"/>
    </location>
</feature>
<gene>
    <name evidence="2" type="ORF">F3Y22_tig00112408pilonHSYRG00042</name>
</gene>
<dbReference type="EMBL" id="VEPZ02001574">
    <property type="protein sequence ID" value="KAE8667464.1"/>
    <property type="molecule type" value="Genomic_DNA"/>
</dbReference>
<dbReference type="Proteomes" id="UP000436088">
    <property type="component" value="Unassembled WGS sequence"/>
</dbReference>
<comment type="caution">
    <text evidence="2">The sequence shown here is derived from an EMBL/GenBank/DDBJ whole genome shotgun (WGS) entry which is preliminary data.</text>
</comment>
<evidence type="ECO:0000313" key="2">
    <source>
        <dbReference type="EMBL" id="KAE8667464.1"/>
    </source>
</evidence>
<dbReference type="GO" id="GO:0003886">
    <property type="term" value="F:DNA (cytosine-5-)-methyltransferase activity"/>
    <property type="evidence" value="ECO:0007669"/>
    <property type="project" value="TreeGrafter"/>
</dbReference>
<feature type="region of interest" description="Disordered" evidence="1">
    <location>
        <begin position="77"/>
        <end position="139"/>
    </location>
</feature>
<dbReference type="InterPro" id="IPR029063">
    <property type="entry name" value="SAM-dependent_MTases_sf"/>
</dbReference>
<accession>A0A6A2YA86</accession>
<proteinExistence type="predicted"/>
<feature type="compositionally biased region" description="Basic and acidic residues" evidence="1">
    <location>
        <begin position="129"/>
        <end position="139"/>
    </location>
</feature>
<organism evidence="2 3">
    <name type="scientific">Hibiscus syriacus</name>
    <name type="common">Rose of Sharon</name>
    <dbReference type="NCBI Taxonomy" id="106335"/>
    <lineage>
        <taxon>Eukaryota</taxon>
        <taxon>Viridiplantae</taxon>
        <taxon>Streptophyta</taxon>
        <taxon>Embryophyta</taxon>
        <taxon>Tracheophyta</taxon>
        <taxon>Spermatophyta</taxon>
        <taxon>Magnoliopsida</taxon>
        <taxon>eudicotyledons</taxon>
        <taxon>Gunneridae</taxon>
        <taxon>Pentapetalae</taxon>
        <taxon>rosids</taxon>
        <taxon>malvids</taxon>
        <taxon>Malvales</taxon>
        <taxon>Malvaceae</taxon>
        <taxon>Malvoideae</taxon>
        <taxon>Hibiscus</taxon>
    </lineage>
</organism>
<dbReference type="Gene3D" id="3.40.50.150">
    <property type="entry name" value="Vaccinia Virus protein VP39"/>
    <property type="match status" value="1"/>
</dbReference>